<accession>A0A9D1U3L5</accession>
<evidence type="ECO:0000256" key="1">
    <source>
        <dbReference type="SAM" id="Phobius"/>
    </source>
</evidence>
<keyword evidence="1" id="KW-0812">Transmembrane</keyword>
<feature type="transmembrane region" description="Helical" evidence="1">
    <location>
        <begin position="101"/>
        <end position="120"/>
    </location>
</feature>
<feature type="transmembrane region" description="Helical" evidence="1">
    <location>
        <begin position="237"/>
        <end position="259"/>
    </location>
</feature>
<dbReference type="EMBL" id="DXGK01000134">
    <property type="protein sequence ID" value="HIW70963.1"/>
    <property type="molecule type" value="Genomic_DNA"/>
</dbReference>
<feature type="transmembrane region" description="Helical" evidence="1">
    <location>
        <begin position="265"/>
        <end position="286"/>
    </location>
</feature>
<feature type="transmembrane region" description="Helical" evidence="1">
    <location>
        <begin position="165"/>
        <end position="184"/>
    </location>
</feature>
<proteinExistence type="predicted"/>
<reference evidence="2" key="2">
    <citation type="submission" date="2021-04" db="EMBL/GenBank/DDBJ databases">
        <authorList>
            <person name="Gilroy R."/>
        </authorList>
    </citation>
    <scope>NUCLEOTIDE SEQUENCE</scope>
    <source>
        <strain evidence="2">ChiHejej3B27-2180</strain>
    </source>
</reference>
<reference evidence="2" key="1">
    <citation type="journal article" date="2021" name="PeerJ">
        <title>Extensive microbial diversity within the chicken gut microbiome revealed by metagenomics and culture.</title>
        <authorList>
            <person name="Gilroy R."/>
            <person name="Ravi A."/>
            <person name="Getino M."/>
            <person name="Pursley I."/>
            <person name="Horton D.L."/>
            <person name="Alikhan N.F."/>
            <person name="Baker D."/>
            <person name="Gharbi K."/>
            <person name="Hall N."/>
            <person name="Watson M."/>
            <person name="Adriaenssens E.M."/>
            <person name="Foster-Nyarko E."/>
            <person name="Jarju S."/>
            <person name="Secka A."/>
            <person name="Antonio M."/>
            <person name="Oren A."/>
            <person name="Chaudhuri R.R."/>
            <person name="La Ragione R."/>
            <person name="Hildebrand F."/>
            <person name="Pallen M.J."/>
        </authorList>
    </citation>
    <scope>NUCLEOTIDE SEQUENCE</scope>
    <source>
        <strain evidence="2">ChiHejej3B27-2180</strain>
    </source>
</reference>
<feature type="transmembrane region" description="Helical" evidence="1">
    <location>
        <begin position="132"/>
        <end position="153"/>
    </location>
</feature>
<sequence length="313" mass="34078">MQFVSILPLAMGIFIASQTAINSRLTSHNHLPLVTSTISFATGSLFLGILTLCSGQGRGIRLGVILDTPWWSWLGGLTAAFALTCNILLFKHLGSVETTLYPVIGQIIMSLVIDQFGWFGSLQQRMTWHKGLGLVFLIAGLLIFINLVNFHRTVQEADAKLSPQLGWQLLGIFAGVALAIQNAVNARLGQAFHSPLHAAFVSFAVSFILLLFFNLIRGTGIICAIRQTLARQSGCEWWIWLGGLLGSSYVGLSSVLVLILGTGQVVILALFGQLVFSALIQQFGWFNSRVIKMSRSQGIGTVIMFVGILLIKF</sequence>
<protein>
    <submittedName>
        <fullName evidence="2">DMT family transporter</fullName>
    </submittedName>
</protein>
<feature type="transmembrane region" description="Helical" evidence="1">
    <location>
        <begin position="70"/>
        <end position="89"/>
    </location>
</feature>
<evidence type="ECO:0000313" key="2">
    <source>
        <dbReference type="EMBL" id="HIW70963.1"/>
    </source>
</evidence>
<dbReference type="Pfam" id="PF04657">
    <property type="entry name" value="DMT_YdcZ"/>
    <property type="match status" value="2"/>
</dbReference>
<name>A0A9D1U3L5_9LACO</name>
<keyword evidence="1" id="KW-1133">Transmembrane helix</keyword>
<gene>
    <name evidence="2" type="ORF">H9876_06340</name>
</gene>
<feature type="transmembrane region" description="Helical" evidence="1">
    <location>
        <begin position="196"/>
        <end position="216"/>
    </location>
</feature>
<dbReference type="AlphaFoldDB" id="A0A9D1U3L5"/>
<organism evidence="2 3">
    <name type="scientific">Candidatus Limosilactobacillus merdipullorum</name>
    <dbReference type="NCBI Taxonomy" id="2838653"/>
    <lineage>
        <taxon>Bacteria</taxon>
        <taxon>Bacillati</taxon>
        <taxon>Bacillota</taxon>
        <taxon>Bacilli</taxon>
        <taxon>Lactobacillales</taxon>
        <taxon>Lactobacillaceae</taxon>
        <taxon>Limosilactobacillus</taxon>
    </lineage>
</organism>
<dbReference type="PANTHER" id="PTHR34821:SF2">
    <property type="entry name" value="INNER MEMBRANE PROTEIN YDCZ"/>
    <property type="match status" value="1"/>
</dbReference>
<dbReference type="Proteomes" id="UP000886878">
    <property type="component" value="Unassembled WGS sequence"/>
</dbReference>
<dbReference type="InterPro" id="IPR006750">
    <property type="entry name" value="YdcZ"/>
</dbReference>
<dbReference type="GO" id="GO:0005886">
    <property type="term" value="C:plasma membrane"/>
    <property type="evidence" value="ECO:0007669"/>
    <property type="project" value="TreeGrafter"/>
</dbReference>
<comment type="caution">
    <text evidence="2">The sequence shown here is derived from an EMBL/GenBank/DDBJ whole genome shotgun (WGS) entry which is preliminary data.</text>
</comment>
<keyword evidence="1" id="KW-0472">Membrane</keyword>
<feature type="transmembrane region" description="Helical" evidence="1">
    <location>
        <begin position="30"/>
        <end position="50"/>
    </location>
</feature>
<evidence type="ECO:0000313" key="3">
    <source>
        <dbReference type="Proteomes" id="UP000886878"/>
    </source>
</evidence>
<dbReference type="PANTHER" id="PTHR34821">
    <property type="entry name" value="INNER MEMBRANE PROTEIN YDCZ"/>
    <property type="match status" value="1"/>
</dbReference>
<feature type="transmembrane region" description="Helical" evidence="1">
    <location>
        <begin position="6"/>
        <end position="23"/>
    </location>
</feature>